<evidence type="ECO:0000256" key="2">
    <source>
        <dbReference type="SAM" id="MobiDB-lite"/>
    </source>
</evidence>
<feature type="region of interest" description="Disordered" evidence="2">
    <location>
        <begin position="1855"/>
        <end position="1882"/>
    </location>
</feature>
<evidence type="ECO:0000256" key="1">
    <source>
        <dbReference type="SAM" id="Coils"/>
    </source>
</evidence>
<gene>
    <name evidence="3" type="ORF">OAUR00152_LOCUS26089</name>
</gene>
<organism evidence="3">
    <name type="scientific">Odontella aurita</name>
    <dbReference type="NCBI Taxonomy" id="265563"/>
    <lineage>
        <taxon>Eukaryota</taxon>
        <taxon>Sar</taxon>
        <taxon>Stramenopiles</taxon>
        <taxon>Ochrophyta</taxon>
        <taxon>Bacillariophyta</taxon>
        <taxon>Mediophyceae</taxon>
        <taxon>Biddulphiophycidae</taxon>
        <taxon>Eupodiscales</taxon>
        <taxon>Odontellaceae</taxon>
        <taxon>Odontella</taxon>
    </lineage>
</organism>
<feature type="coiled-coil region" evidence="1">
    <location>
        <begin position="1100"/>
        <end position="1127"/>
    </location>
</feature>
<protein>
    <submittedName>
        <fullName evidence="3">Uncharacterized protein</fullName>
    </submittedName>
</protein>
<sequence length="2065" mass="230657">MMLPESIQDGSENPFSFEVSGCSSFVQYIADFINGFTSNQVTKEDIWHIVDLAQKYLPIEDADVLAHSASSKELSKESLKGAFDSIITCAGNVTPLARISEIIVQMTLTRLASFRLLRLAKPESIFYNRHSLPQDIISEYFSQEHFSLESLVSRLLHAESTSLNVVQTRTDAFVHSLPTVPLDHSLHEMNQEQLERAKDLVHESLDSLIIEHLHLLKNEISIRTVVEGWASHGSKRILVLVVDMNDLNANNKVNFTRALVEQHATSQSQKVFVMLLHYHASSFQTAPYPALFLGGWQHHFLDGIGHIGQAIKPEVWLRDVCSKTRSGTGTDLDVVPNIAAMLPKALTFAASTDIFYAGQISVKGDRIVTFTERNEALATLMDQSLGESTIGDIVCEKFAAIWTGETLLKTLKRSSDGLLRGTTQLSMSLSLHSVFQETLSVFVCALLRSMTEWRNLDILSNCHASDSANELFAQILRMLPMAPLEELTLQRHIKGGTCAIPPFVTKHSLSAVRFPFFYFVSSFLDTVVETAEARLGLQSPAETAVCSRNERGCEVLSYAVNALDEEEPMDDVSSGAEGLGCKAYVVAKYVIEKVKGAKQDDGNAFLFQQYLSHFILWKFGCQGPAAMQWMSEKVSKLNVAGNILAVHVVAKTHEMDLMRVASSSVLAIQDLANLCDTSDIAAGNVNIQELLPGMLKKFDATLTDLLGPNSDRWTHSVETFLWQITAIAGSEINDAIALSNLRVLAFFHLLARSHAPVDVVKEVMESWQRAKKEESVKEFSSLRKMVAILNVIVASEEDWVDGFIPLVLGRFLSKQWLNFHKEFAYVDTKFVIEFITNGMLSNHHRLAVVLLRNACSSDSKMSTAVPGLSDPGLQTLSSWIQCNGISSFSGDGTRMLVPHYVPHWMVDNEGREKNPLGVPLVSEFSVFFASYEQCYNGPLSGVVFDMVLGQLLQEAESSTSEELLLTLLQDIANECGMKQSEIIRLARIRSCSDEEESSLVGSTVAAMIVDARLLVYVLKVSYELAISSRASALCGQYAEQGHSLLQSAMVLRGFNWQELFFNNIMRVRGEGTVVSLLGEGGALHSLPWCRYWVRGIPSAVQGSENALQEAEGRLAEALQDEERKCREFRRCPHCNRMFAVYAINCGQFVCGRDAHGDVGNGGLQGCGTGFHIGQAPLYTADEGVLAPLRAKVADERAQMHQFSRAVEMLERAKHLHVPLLLHCLEKATPDASLAPTSYLVESLRTSESMNESGATALIKVLMEDHHNDIYSYIPDFIEIYIWLHSTFRFLVTKEQAMSMSMQRMMQVSLLHKRFDSVTTDHILRLWKRTVEGFNMFRQSAHNVVNWDCEEIMLPFETIEEATLMMLLSEGKHPTDGHDYLFLVINTLVDRYNSFARRLNEFNTQGQGNSQERAKVASQDLHPRFLLRGSGGAVAISSISLESTEKLSALVEQCWCDQREGYDPRKLSFAIKEETGLGSDWPQISCPLSFLREMFQFRDDETQSRSAINVEQIAFMSSEGDLFVRPQDLQLFEDVKQGLENLPLADKDQDIRRAIGVHFHDSEYNTLRSLLEGVRTTLGLITPGFAVDSRKLADVFLSSQDHATRELRKFGFPPLSDGKESFILALDMCQLHELVNYLAYQLASEAYLFAKLPLCMTDPLLEDANEALVASFGDACERDGVAEALGNLDEFTKLLSHHERTICEASSNNQSLQAYLHAENLCNVDYFPFFALLPKGIRICNYVALRQLLHQIKLNTLLDNKESDCDKDVVRETTSHAANRHLFSRPTRGQYWLWVAGQGPEALTEECVDSSLYSKLWFEVASLRRSSAQVNSSIQEEPLSDNDSFSDSGKLAIASSEGDAVQHSASSLKRKATNPTKKGTKAAGHDLTTYDREVTMAASVIQKWWRATPRSSLASVHADSKPRNLLVLRKKRRTDQVRRWLVPSFFTLFLCAPLSYQLRKYSINRLRSEDAVGDDKMRHWLNDLRLPSAVADHLSSLGARSMEDVAMLVGSFPELLENLAQLDQLKLKAAVRSIIENNSERATPKASLKRSAEGTGRTVKKQQRTK</sequence>
<feature type="compositionally biased region" description="Polar residues" evidence="2">
    <location>
        <begin position="1862"/>
        <end position="1876"/>
    </location>
</feature>
<evidence type="ECO:0000313" key="3">
    <source>
        <dbReference type="EMBL" id="CAE2259676.1"/>
    </source>
</evidence>
<dbReference type="EMBL" id="HBKQ01037761">
    <property type="protein sequence ID" value="CAE2259676.1"/>
    <property type="molecule type" value="Transcribed_RNA"/>
</dbReference>
<name>A0A7S4JD02_9STRA</name>
<feature type="region of interest" description="Disordered" evidence="2">
    <location>
        <begin position="2040"/>
        <end position="2065"/>
    </location>
</feature>
<proteinExistence type="predicted"/>
<reference evidence="3" key="1">
    <citation type="submission" date="2021-01" db="EMBL/GenBank/DDBJ databases">
        <authorList>
            <person name="Corre E."/>
            <person name="Pelletier E."/>
            <person name="Niang G."/>
            <person name="Scheremetjew M."/>
            <person name="Finn R."/>
            <person name="Kale V."/>
            <person name="Holt S."/>
            <person name="Cochrane G."/>
            <person name="Meng A."/>
            <person name="Brown T."/>
            <person name="Cohen L."/>
        </authorList>
    </citation>
    <scope>NUCLEOTIDE SEQUENCE</scope>
    <source>
        <strain evidence="3">Isolate 1302-5</strain>
    </source>
</reference>
<keyword evidence="1" id="KW-0175">Coiled coil</keyword>
<accession>A0A7S4JD02</accession>